<accession>A0ACC2NHT2</accession>
<protein>
    <submittedName>
        <fullName evidence="1">Uncharacterized protein</fullName>
    </submittedName>
</protein>
<dbReference type="Proteomes" id="UP001239111">
    <property type="component" value="Chromosome 3"/>
</dbReference>
<proteinExistence type="predicted"/>
<evidence type="ECO:0000313" key="1">
    <source>
        <dbReference type="EMBL" id="KAJ8670181.1"/>
    </source>
</evidence>
<gene>
    <name evidence="1" type="ORF">QAD02_001440</name>
</gene>
<evidence type="ECO:0000313" key="2">
    <source>
        <dbReference type="Proteomes" id="UP001239111"/>
    </source>
</evidence>
<comment type="caution">
    <text evidence="1">The sequence shown here is derived from an EMBL/GenBank/DDBJ whole genome shotgun (WGS) entry which is preliminary data.</text>
</comment>
<sequence length="235" mass="26853">MFKPKEYRRMRCLAHNGRWSKTSALKSARSIASTSTTNTKVRSRVIGRLGDESDNKCYICARSDGSLYHVVPLNGQSVERSVDEKFNCKSSLGLDRDEFWERLSSNHGASFPIFSLVDTEKPHEASSLAEIFNKLKELDTNKLKYKRSSPEDFLRDNIFSDANGRIVFVNQHMLVGSKTPTYNSIVFAKKLLKALYPSIDQKFISCDVPEWARRLFADIKKRLFVKSTSGVARRR</sequence>
<organism evidence="1 2">
    <name type="scientific">Eretmocerus hayati</name>
    <dbReference type="NCBI Taxonomy" id="131215"/>
    <lineage>
        <taxon>Eukaryota</taxon>
        <taxon>Metazoa</taxon>
        <taxon>Ecdysozoa</taxon>
        <taxon>Arthropoda</taxon>
        <taxon>Hexapoda</taxon>
        <taxon>Insecta</taxon>
        <taxon>Pterygota</taxon>
        <taxon>Neoptera</taxon>
        <taxon>Endopterygota</taxon>
        <taxon>Hymenoptera</taxon>
        <taxon>Apocrita</taxon>
        <taxon>Proctotrupomorpha</taxon>
        <taxon>Chalcidoidea</taxon>
        <taxon>Aphelinidae</taxon>
        <taxon>Aphelininae</taxon>
        <taxon>Eretmocerus</taxon>
    </lineage>
</organism>
<dbReference type="EMBL" id="CM056743">
    <property type="protein sequence ID" value="KAJ8670181.1"/>
    <property type="molecule type" value="Genomic_DNA"/>
</dbReference>
<name>A0ACC2NHT2_9HYME</name>
<keyword evidence="2" id="KW-1185">Reference proteome</keyword>
<reference evidence="1" key="1">
    <citation type="submission" date="2023-04" db="EMBL/GenBank/DDBJ databases">
        <title>A chromosome-level genome assembly of the parasitoid wasp Eretmocerus hayati.</title>
        <authorList>
            <person name="Zhong Y."/>
            <person name="Liu S."/>
            <person name="Liu Y."/>
        </authorList>
    </citation>
    <scope>NUCLEOTIDE SEQUENCE</scope>
    <source>
        <strain evidence="1">ZJU_SS_LIU_2023</strain>
    </source>
</reference>